<name>A0A1X7UG25_AMPQE</name>
<sequence>MATTHHKDFDIIIELTLTIKNSYIRMTFNIEFESVAEKGAFSRRLVLVLVLLQILKCQFCISSKNYN</sequence>
<accession>A0A1X7UG25</accession>
<proteinExistence type="predicted"/>
<evidence type="ECO:0000313" key="1">
    <source>
        <dbReference type="EnsemblMetazoa" id="Aqu2.1.26727_001"/>
    </source>
</evidence>
<protein>
    <submittedName>
        <fullName evidence="1">Uncharacterized protein</fullName>
    </submittedName>
</protein>
<dbReference type="AlphaFoldDB" id="A0A1X7UG25"/>
<organism evidence="1">
    <name type="scientific">Amphimedon queenslandica</name>
    <name type="common">Sponge</name>
    <dbReference type="NCBI Taxonomy" id="400682"/>
    <lineage>
        <taxon>Eukaryota</taxon>
        <taxon>Metazoa</taxon>
        <taxon>Porifera</taxon>
        <taxon>Demospongiae</taxon>
        <taxon>Heteroscleromorpha</taxon>
        <taxon>Haplosclerida</taxon>
        <taxon>Niphatidae</taxon>
        <taxon>Amphimedon</taxon>
    </lineage>
</organism>
<dbReference type="EnsemblMetazoa" id="Aqu2.1.26727_001">
    <property type="protein sequence ID" value="Aqu2.1.26727_001"/>
    <property type="gene ID" value="Aqu2.1.26727"/>
</dbReference>
<reference evidence="1" key="1">
    <citation type="submission" date="2017-05" db="UniProtKB">
        <authorList>
            <consortium name="EnsemblMetazoa"/>
        </authorList>
    </citation>
    <scope>IDENTIFICATION</scope>
</reference>
<dbReference type="InParanoid" id="A0A1X7UG25"/>